<dbReference type="PANTHER" id="PTHR24006">
    <property type="entry name" value="UBIQUITIN CARBOXYL-TERMINAL HYDROLASE"/>
    <property type="match status" value="1"/>
</dbReference>
<dbReference type="PROSITE" id="PS00972">
    <property type="entry name" value="USP_1"/>
    <property type="match status" value="1"/>
</dbReference>
<dbReference type="SMART" id="SM00290">
    <property type="entry name" value="ZnF_UBP"/>
    <property type="match status" value="1"/>
</dbReference>
<feature type="compositionally biased region" description="Basic and acidic residues" evidence="5">
    <location>
        <begin position="462"/>
        <end position="472"/>
    </location>
</feature>
<gene>
    <name evidence="8" type="ORF">NAPIS_ORF02010</name>
</gene>
<dbReference type="VEuPathDB" id="MicrosporidiaDB:NAPIS_ORF02010"/>
<evidence type="ECO:0000256" key="1">
    <source>
        <dbReference type="ARBA" id="ARBA00022723"/>
    </source>
</evidence>
<sequence length="811" mass="91807">MKFEILKFRDKCCYCYKNIEDGLNVCTCQLSLCDDHIGLHLSKTSKNEGGVCGNEKECGNVNEVECECDNGLECNKCNDDKECECNNRGECKCHEESTNCKNNNEESTNCKNNNCKSKICTSLKTNNTTSLTHTNIFHVKGTKSLNITSKILSPPEIETLKTQINLIQKCTNFNEKIIFKDTEQECDHILHIPLAPQLKIPSHKVLKCTECDIKNHLYICFTCGFLGCGRVQYGIEGNGHALHHYKQQNHPIFVLTNSITPEYTCDTFCYKCEDFIKNPFCETKIKCTDFSKQGNSYIDVQYKDDEEVINCSPFLGIKNAGNTCFMSSVLQLIGFIGNKENIEWDMHFRVCDQVNPFLCVYCQVCRIFNEMRRCKNGIIGGESRYGKNNSGETSVKSGDGNISGKKCSDCVDGKKNGDGNISGKKSRDNVNGESNSLEKTSIDNNNCNNEKNGDNVKSGSCGDDKKSVEKTSIDNNSSTIDNINNTVDNKNVYEENTITTSSSSTNNFTNNNTSSNFPSSTNNTNTTNNKNPISIIDFLKLIWKEYPMFEKNVQHDATEFLIIFIQLLKEAEFLNKFPSITNLFTFKIENTVYCDNCKTKTQTTDDITLLFTSFNNTITDCLSSYFKDTITKCDCTYDKIISNKILNLPLYLLITVNRCRYENNMFIKISSSLTVDEINLTKFIKAPKLAQYFVDELKKNYNEDEIRLSLHDKESFSDCGNVIDEYKKMNRSCGVYNVCGAVVHSGMNMDSGHYMWLVRESVSSGKDYDSKNSGNIGNNNSNIGKVWLINDKKISEESVDYFDQSYILCYH</sequence>
<feature type="region of interest" description="Disordered" evidence="5">
    <location>
        <begin position="500"/>
        <end position="528"/>
    </location>
</feature>
<organism evidence="8 9">
    <name type="scientific">Vairimorpha apis BRL 01</name>
    <dbReference type="NCBI Taxonomy" id="1037528"/>
    <lineage>
        <taxon>Eukaryota</taxon>
        <taxon>Fungi</taxon>
        <taxon>Fungi incertae sedis</taxon>
        <taxon>Microsporidia</taxon>
        <taxon>Nosematidae</taxon>
        <taxon>Vairimorpha</taxon>
    </lineage>
</organism>
<name>T0MAJ2_9MICR</name>
<evidence type="ECO:0000313" key="8">
    <source>
        <dbReference type="EMBL" id="EQB60406.1"/>
    </source>
</evidence>
<dbReference type="SUPFAM" id="SSF57850">
    <property type="entry name" value="RING/U-box"/>
    <property type="match status" value="1"/>
</dbReference>
<dbReference type="InterPro" id="IPR050164">
    <property type="entry name" value="Peptidase_C19"/>
</dbReference>
<dbReference type="InterPro" id="IPR013083">
    <property type="entry name" value="Znf_RING/FYVE/PHD"/>
</dbReference>
<dbReference type="InterPro" id="IPR001607">
    <property type="entry name" value="Znf_UBP"/>
</dbReference>
<dbReference type="GO" id="GO:0016579">
    <property type="term" value="P:protein deubiquitination"/>
    <property type="evidence" value="ECO:0007669"/>
    <property type="project" value="InterPro"/>
</dbReference>
<dbReference type="PROSITE" id="PS50235">
    <property type="entry name" value="USP_3"/>
    <property type="match status" value="1"/>
</dbReference>
<evidence type="ECO:0000259" key="7">
    <source>
        <dbReference type="PROSITE" id="PS50271"/>
    </source>
</evidence>
<proteinExistence type="predicted"/>
<dbReference type="Gene3D" id="3.90.70.10">
    <property type="entry name" value="Cysteine proteinases"/>
    <property type="match status" value="2"/>
</dbReference>
<dbReference type="InterPro" id="IPR001394">
    <property type="entry name" value="Peptidase_C19_UCH"/>
</dbReference>
<keyword evidence="1" id="KW-0479">Metal-binding</keyword>
<keyword evidence="8" id="KW-0378">Hydrolase</keyword>
<evidence type="ECO:0000256" key="4">
    <source>
        <dbReference type="PROSITE-ProRule" id="PRU00502"/>
    </source>
</evidence>
<dbReference type="InterPro" id="IPR028889">
    <property type="entry name" value="USP"/>
</dbReference>
<evidence type="ECO:0000259" key="6">
    <source>
        <dbReference type="PROSITE" id="PS50235"/>
    </source>
</evidence>
<feature type="compositionally biased region" description="Low complexity" evidence="5">
    <location>
        <begin position="473"/>
        <end position="486"/>
    </location>
</feature>
<dbReference type="Gene3D" id="3.30.40.10">
    <property type="entry name" value="Zinc/RING finger domain, C3HC4 (zinc finger)"/>
    <property type="match status" value="1"/>
</dbReference>
<dbReference type="PROSITE" id="PS50271">
    <property type="entry name" value="ZF_UBP"/>
    <property type="match status" value="1"/>
</dbReference>
<evidence type="ECO:0000256" key="5">
    <source>
        <dbReference type="SAM" id="MobiDB-lite"/>
    </source>
</evidence>
<dbReference type="Pfam" id="PF00443">
    <property type="entry name" value="UCH"/>
    <property type="match status" value="1"/>
</dbReference>
<feature type="compositionally biased region" description="Polar residues" evidence="5">
    <location>
        <begin position="431"/>
        <end position="443"/>
    </location>
</feature>
<dbReference type="SUPFAM" id="SSF54001">
    <property type="entry name" value="Cysteine proteinases"/>
    <property type="match status" value="1"/>
</dbReference>
<reference evidence="8 9" key="1">
    <citation type="journal article" date="2013" name="BMC Genomics">
        <title>Genome sequencing and comparative genomics of honey bee microsporidia, Nosema apis reveal novel insights into host-parasite interactions.</title>
        <authorList>
            <person name="Chen Yp."/>
            <person name="Pettis J.S."/>
            <person name="Zhao Y."/>
            <person name="Liu X."/>
            <person name="Tallon L.J."/>
            <person name="Sadzewicz L.D."/>
            <person name="Li R."/>
            <person name="Zheng H."/>
            <person name="Huang S."/>
            <person name="Zhang X."/>
            <person name="Hamilton M.C."/>
            <person name="Pernal S.F."/>
            <person name="Melathopoulos A.P."/>
            <person name="Yan X."/>
            <person name="Evans J.D."/>
        </authorList>
    </citation>
    <scope>NUCLEOTIDE SEQUENCE [LARGE SCALE GENOMIC DNA]</scope>
    <source>
        <strain evidence="8 9">BRL 01</strain>
    </source>
</reference>
<feature type="domain" description="UBP-type" evidence="7">
    <location>
        <begin position="184"/>
        <end position="294"/>
    </location>
</feature>
<keyword evidence="2 4" id="KW-0863">Zinc-finger</keyword>
<dbReference type="EMBL" id="KE647289">
    <property type="protein sequence ID" value="EQB60406.1"/>
    <property type="molecule type" value="Genomic_DNA"/>
</dbReference>
<feature type="domain" description="USP" evidence="6">
    <location>
        <begin position="468"/>
        <end position="811"/>
    </location>
</feature>
<dbReference type="Proteomes" id="UP000053780">
    <property type="component" value="Unassembled WGS sequence"/>
</dbReference>
<dbReference type="CDD" id="cd02257">
    <property type="entry name" value="Peptidase_C19"/>
    <property type="match status" value="1"/>
</dbReference>
<dbReference type="GO" id="GO:0004843">
    <property type="term" value="F:cysteine-type deubiquitinase activity"/>
    <property type="evidence" value="ECO:0007669"/>
    <property type="project" value="InterPro"/>
</dbReference>
<keyword evidence="9" id="KW-1185">Reference proteome</keyword>
<evidence type="ECO:0000256" key="2">
    <source>
        <dbReference type="ARBA" id="ARBA00022771"/>
    </source>
</evidence>
<feature type="region of interest" description="Disordered" evidence="5">
    <location>
        <begin position="418"/>
        <end position="488"/>
    </location>
</feature>
<dbReference type="AlphaFoldDB" id="T0MAJ2"/>
<dbReference type="GO" id="GO:0008270">
    <property type="term" value="F:zinc ion binding"/>
    <property type="evidence" value="ECO:0007669"/>
    <property type="project" value="UniProtKB-KW"/>
</dbReference>
<evidence type="ECO:0000256" key="3">
    <source>
        <dbReference type="ARBA" id="ARBA00022833"/>
    </source>
</evidence>
<evidence type="ECO:0000313" key="9">
    <source>
        <dbReference type="Proteomes" id="UP000053780"/>
    </source>
</evidence>
<protein>
    <submittedName>
        <fullName evidence="8">Ubiquitin carboxyl-terminal hydrolase 14</fullName>
    </submittedName>
</protein>
<dbReference type="OrthoDB" id="289038at2759"/>
<dbReference type="Pfam" id="PF02148">
    <property type="entry name" value="zf-UBP"/>
    <property type="match status" value="1"/>
</dbReference>
<keyword evidence="3" id="KW-0862">Zinc</keyword>
<accession>T0MAJ2</accession>
<dbReference type="InterPro" id="IPR038765">
    <property type="entry name" value="Papain-like_cys_pep_sf"/>
</dbReference>
<dbReference type="HOGENOM" id="CLU_009884_3_0_1"/>
<dbReference type="InterPro" id="IPR018200">
    <property type="entry name" value="USP_CS"/>
</dbReference>